<dbReference type="Gene3D" id="2.40.50.140">
    <property type="entry name" value="Nucleic acid-binding proteins"/>
    <property type="match status" value="4"/>
</dbReference>
<dbReference type="GO" id="GO:0003684">
    <property type="term" value="F:damaged DNA binding"/>
    <property type="evidence" value="ECO:0007669"/>
    <property type="project" value="TreeGrafter"/>
</dbReference>
<proteinExistence type="inferred from homology"/>
<keyword evidence="3 13" id="KW-0235">DNA replication</keyword>
<keyword evidence="4 13" id="KW-0479">Metal-binding</keyword>
<keyword evidence="7 13" id="KW-0862">Zinc</keyword>
<feature type="domain" description="CCHC-type" evidence="15">
    <location>
        <begin position="898"/>
        <end position="912"/>
    </location>
</feature>
<protein>
    <recommendedName>
        <fullName evidence="13">Replication protein A subunit</fullName>
    </recommendedName>
</protein>
<evidence type="ECO:0000256" key="12">
    <source>
        <dbReference type="PROSITE-ProRule" id="PRU00047"/>
    </source>
</evidence>
<dbReference type="CDD" id="cd04477">
    <property type="entry name" value="RPA1N"/>
    <property type="match status" value="1"/>
</dbReference>
<dbReference type="PANTHER" id="PTHR23273:SF163">
    <property type="entry name" value="REPLICATION PROTEIN A 70 KDA DNA-BINDING SUBUNIT C"/>
    <property type="match status" value="1"/>
</dbReference>
<organism evidence="16 17">
    <name type="scientific">Panicum virgatum</name>
    <name type="common">Blackwell switchgrass</name>
    <dbReference type="NCBI Taxonomy" id="38727"/>
    <lineage>
        <taxon>Eukaryota</taxon>
        <taxon>Viridiplantae</taxon>
        <taxon>Streptophyta</taxon>
        <taxon>Embryophyta</taxon>
        <taxon>Tracheophyta</taxon>
        <taxon>Spermatophyta</taxon>
        <taxon>Magnoliopsida</taxon>
        <taxon>Liliopsida</taxon>
        <taxon>Poales</taxon>
        <taxon>Poaceae</taxon>
        <taxon>PACMAD clade</taxon>
        <taxon>Panicoideae</taxon>
        <taxon>Panicodae</taxon>
        <taxon>Paniceae</taxon>
        <taxon>Panicinae</taxon>
        <taxon>Panicum</taxon>
        <taxon>Panicum sect. Hiantes</taxon>
    </lineage>
</organism>
<dbReference type="InterPro" id="IPR004591">
    <property type="entry name" value="Rfa1"/>
</dbReference>
<dbReference type="Pfam" id="PF01336">
    <property type="entry name" value="tRNA_anti-codon"/>
    <property type="match status" value="1"/>
</dbReference>
<dbReference type="GO" id="GO:0005662">
    <property type="term" value="C:DNA replication factor A complex"/>
    <property type="evidence" value="ECO:0007669"/>
    <property type="project" value="TreeGrafter"/>
</dbReference>
<dbReference type="Pfam" id="PF00098">
    <property type="entry name" value="zf-CCHC"/>
    <property type="match status" value="1"/>
</dbReference>
<dbReference type="AlphaFoldDB" id="A0A8T0UPW4"/>
<dbReference type="InterPro" id="IPR047192">
    <property type="entry name" value="Euk_RPA1_DBD_C"/>
</dbReference>
<dbReference type="InterPro" id="IPR001878">
    <property type="entry name" value="Znf_CCHC"/>
</dbReference>
<dbReference type="OrthoDB" id="1751331at2759"/>
<dbReference type="GO" id="GO:0007004">
    <property type="term" value="P:telomere maintenance via telomerase"/>
    <property type="evidence" value="ECO:0007669"/>
    <property type="project" value="TreeGrafter"/>
</dbReference>
<dbReference type="GO" id="GO:0006289">
    <property type="term" value="P:nucleotide-excision repair"/>
    <property type="evidence" value="ECO:0007669"/>
    <property type="project" value="TreeGrafter"/>
</dbReference>
<dbReference type="Pfam" id="PF16900">
    <property type="entry name" value="REPA_OB_2"/>
    <property type="match status" value="1"/>
</dbReference>
<accession>A0A8T0UPW4</accession>
<dbReference type="CDD" id="cd04476">
    <property type="entry name" value="RPA1_DBD_C"/>
    <property type="match status" value="1"/>
</dbReference>
<reference evidence="16" key="1">
    <citation type="submission" date="2020-05" db="EMBL/GenBank/DDBJ databases">
        <title>WGS assembly of Panicum virgatum.</title>
        <authorList>
            <person name="Lovell J.T."/>
            <person name="Jenkins J."/>
            <person name="Shu S."/>
            <person name="Juenger T.E."/>
            <person name="Schmutz J."/>
        </authorList>
    </citation>
    <scope>NUCLEOTIDE SEQUENCE</scope>
    <source>
        <strain evidence="16">AP13</strain>
    </source>
</reference>
<evidence type="ECO:0000256" key="10">
    <source>
        <dbReference type="ARBA" id="ARBA00023204"/>
    </source>
</evidence>
<comment type="caution">
    <text evidence="16">The sequence shown here is derived from an EMBL/GenBank/DDBJ whole genome shotgun (WGS) entry which is preliminary data.</text>
</comment>
<dbReference type="PROSITE" id="PS50158">
    <property type="entry name" value="ZF_CCHC"/>
    <property type="match status" value="1"/>
</dbReference>
<feature type="region of interest" description="Disordered" evidence="14">
    <location>
        <begin position="866"/>
        <end position="888"/>
    </location>
</feature>
<dbReference type="GO" id="GO:0006260">
    <property type="term" value="P:DNA replication"/>
    <property type="evidence" value="ECO:0007669"/>
    <property type="project" value="UniProtKB-KW"/>
</dbReference>
<dbReference type="Pfam" id="PF04057">
    <property type="entry name" value="Rep-A_N"/>
    <property type="match status" value="1"/>
</dbReference>
<evidence type="ECO:0000259" key="15">
    <source>
        <dbReference type="PROSITE" id="PS50158"/>
    </source>
</evidence>
<dbReference type="GO" id="GO:0000724">
    <property type="term" value="P:double-strand break repair via homologous recombination"/>
    <property type="evidence" value="ECO:0007669"/>
    <property type="project" value="TreeGrafter"/>
</dbReference>
<gene>
    <name evidence="16" type="ORF">PVAP13_3KG100900</name>
</gene>
<dbReference type="CDD" id="cd04475">
    <property type="entry name" value="RPA1_DBD_B"/>
    <property type="match status" value="1"/>
</dbReference>
<dbReference type="FunFam" id="2.40.50.140:FF:000117">
    <property type="entry name" value="Replication protein A subunit"/>
    <property type="match status" value="1"/>
</dbReference>
<evidence type="ECO:0000256" key="4">
    <source>
        <dbReference type="ARBA" id="ARBA00022723"/>
    </source>
</evidence>
<sequence length="945" mass="102007">MAAAAQLTPGGVPAVSSHVNGAETLQAVLQVIDLRTVVHKDNPGASDRFRMLLSDGVYSLQSMLATAENQRIRDGSIKKGSIIHLQEYTCSTIRGRRITIILKLNVLQSECEIIGSPKPYELVNPPTEQVPNLPANAAQVNSGAYSSGPGMLGSSVAPRAAQVANNVPQGGSYGGHPGTVSPPAQVANNVSQGGSYGGNPGTVNPPIGRAVDPVPNVSSGGSYGSYGTASAHNTMNADMVQSNLQQHSLNSHQNQRFAVPAMAGGSCAPVNTMNADMVQSNLQQPSLNTHQNQRFAVPAVAGGSGTPVNTYGRPAQPFFQQPPPGHMNRGPATNNEAIRAIPVAQLNPYQERWTIKARVTSKTDLKHYNNQKGPGKVFSFHLLDAQGGEIRATCFNVQADQFFDLIEVDKVYLISRGSLKPAQKKFNPLNHEYEITVDFRTSIEVFPNDDSSIPRQQYNFHQISEIENIEVSSIVDLVGIVTSVCPSATITRKDGSEAQKRTLQLKDMSGRSVEVTLWGKFCDAEGQKLQLLCDSGLNPVLALKSVRVTEFNGRSVSTISSTQLKIDPDFPEADKLQHWYATEGKTAACVSLSAASSMGKTDIRKAVVQIKDENLGRSEKPDWITVKGAISHVNTDSFCYPACTQEVNGRQCNKKVINNGDGTWLCERCDQRLEKCEYRYLLQCQIQDHTGVTYANAFHEAGLEILGYNAEELYNIKEEDAEQFAEIIQGVRWQQFLFKLKVYEETFNDEQRIKCQIAKAEKLDLSRECSYLLKAIGALLQDDTGSPSEVQGAMAYNAGLNNSGTGQSVPVSNSAYPTSMATPRYGESANQLGQQANPYGGVSAPFSATRNVQTCMACGSSEHNGQNCPRYRQQHQQPAASTASSYGSSPGDVGSGLCYKCNQPGHFARNCPGAGAAPQQQQQPYGSGVASGAYGRPSYVRATNY</sequence>
<dbReference type="InterPro" id="IPR004365">
    <property type="entry name" value="NA-bd_OB_tRNA"/>
</dbReference>
<feature type="region of interest" description="Disordered" evidence="14">
    <location>
        <begin position="912"/>
        <end position="933"/>
    </location>
</feature>
<evidence type="ECO:0000256" key="9">
    <source>
        <dbReference type="ARBA" id="ARBA00023172"/>
    </source>
</evidence>
<dbReference type="GO" id="GO:0043047">
    <property type="term" value="F:single-stranded telomeric DNA binding"/>
    <property type="evidence" value="ECO:0007669"/>
    <property type="project" value="TreeGrafter"/>
</dbReference>
<name>A0A8T0UPW4_PANVG</name>
<dbReference type="Pfam" id="PF08646">
    <property type="entry name" value="Rep_fac-A_C"/>
    <property type="match status" value="1"/>
</dbReference>
<evidence type="ECO:0000313" key="17">
    <source>
        <dbReference type="Proteomes" id="UP000823388"/>
    </source>
</evidence>
<dbReference type="InterPro" id="IPR031657">
    <property type="entry name" value="REPA_OB_2"/>
</dbReference>
<keyword evidence="17" id="KW-1185">Reference proteome</keyword>
<evidence type="ECO:0000256" key="1">
    <source>
        <dbReference type="ARBA" id="ARBA00004123"/>
    </source>
</evidence>
<feature type="compositionally biased region" description="Polar residues" evidence="14">
    <location>
        <begin position="874"/>
        <end position="888"/>
    </location>
</feature>
<evidence type="ECO:0000256" key="3">
    <source>
        <dbReference type="ARBA" id="ARBA00022705"/>
    </source>
</evidence>
<evidence type="ECO:0000256" key="2">
    <source>
        <dbReference type="ARBA" id="ARBA00005690"/>
    </source>
</evidence>
<keyword evidence="5" id="KW-0227">DNA damage</keyword>
<dbReference type="InterPro" id="IPR013955">
    <property type="entry name" value="Rep_factor-A_C"/>
</dbReference>
<comment type="subunit">
    <text evidence="13">Heterotrimer of RPA1, RPA2 and RPA3 (canonical replication protein A complex).</text>
</comment>
<evidence type="ECO:0000256" key="14">
    <source>
        <dbReference type="SAM" id="MobiDB-lite"/>
    </source>
</evidence>
<dbReference type="Gene3D" id="4.10.60.10">
    <property type="entry name" value="Zinc finger, CCHC-type"/>
    <property type="match status" value="1"/>
</dbReference>
<dbReference type="Proteomes" id="UP000823388">
    <property type="component" value="Chromosome 3K"/>
</dbReference>
<dbReference type="GO" id="GO:0007140">
    <property type="term" value="P:male meiotic nuclear division"/>
    <property type="evidence" value="ECO:0007669"/>
    <property type="project" value="UniProtKB-ARBA"/>
</dbReference>
<dbReference type="CDD" id="cd04474">
    <property type="entry name" value="RPA1_DBD_A"/>
    <property type="match status" value="1"/>
</dbReference>
<comment type="similarity">
    <text evidence="2 13">Belongs to the replication factor A protein 1 family.</text>
</comment>
<comment type="function">
    <text evidence="13">Component of the replication protein A complex (RPA) required for DNA recombination, repair and replication. The activity of RPA is mediated by single-stranded DNA binding and protein interactions. Probably involved in repair of double-strand DNA breaks (DSBs) induced by genotoxic stresses.</text>
</comment>
<keyword evidence="9" id="KW-0233">DNA recombination</keyword>
<dbReference type="SMART" id="SM00343">
    <property type="entry name" value="ZnF_C2HC"/>
    <property type="match status" value="2"/>
</dbReference>
<evidence type="ECO:0000256" key="8">
    <source>
        <dbReference type="ARBA" id="ARBA00023125"/>
    </source>
</evidence>
<dbReference type="EMBL" id="CM029041">
    <property type="protein sequence ID" value="KAG2624095.1"/>
    <property type="molecule type" value="Genomic_DNA"/>
</dbReference>
<dbReference type="InterPro" id="IPR007199">
    <property type="entry name" value="Rep_factor-A_N"/>
</dbReference>
<evidence type="ECO:0000256" key="11">
    <source>
        <dbReference type="ARBA" id="ARBA00023242"/>
    </source>
</evidence>
<dbReference type="SUPFAM" id="SSF57756">
    <property type="entry name" value="Retrovirus zinc finger-like domains"/>
    <property type="match status" value="2"/>
</dbReference>
<dbReference type="PANTHER" id="PTHR23273">
    <property type="entry name" value="REPLICATION FACTOR A 1, RFA1"/>
    <property type="match status" value="1"/>
</dbReference>
<keyword evidence="6 12" id="KW-0863">Zinc-finger</keyword>
<dbReference type="InterPro" id="IPR036875">
    <property type="entry name" value="Znf_CCHC_sf"/>
</dbReference>
<keyword evidence="8 13" id="KW-0238">DNA-binding</keyword>
<comment type="subcellular location">
    <subcellularLocation>
        <location evidence="1 13">Nucleus</location>
    </subcellularLocation>
</comment>
<dbReference type="FunFam" id="2.40.50.140:FF:000090">
    <property type="entry name" value="Replication protein A subunit"/>
    <property type="match status" value="1"/>
</dbReference>
<evidence type="ECO:0000256" key="6">
    <source>
        <dbReference type="ARBA" id="ARBA00022771"/>
    </source>
</evidence>
<evidence type="ECO:0000313" key="16">
    <source>
        <dbReference type="EMBL" id="KAG2624095.1"/>
    </source>
</evidence>
<evidence type="ECO:0000256" key="5">
    <source>
        <dbReference type="ARBA" id="ARBA00022763"/>
    </source>
</evidence>
<dbReference type="FunFam" id="2.40.50.140:FF:000041">
    <property type="entry name" value="Replication protein A subunit"/>
    <property type="match status" value="1"/>
</dbReference>
<dbReference type="NCBIfam" id="TIGR00617">
    <property type="entry name" value="rpa1"/>
    <property type="match status" value="1"/>
</dbReference>
<evidence type="ECO:0000256" key="13">
    <source>
        <dbReference type="RuleBase" id="RU364130"/>
    </source>
</evidence>
<dbReference type="SUPFAM" id="SSF50249">
    <property type="entry name" value="Nucleic acid-binding proteins"/>
    <property type="match status" value="4"/>
</dbReference>
<keyword evidence="10" id="KW-0234">DNA repair</keyword>
<keyword evidence="11 13" id="KW-0539">Nucleus</keyword>
<dbReference type="FunFam" id="2.40.50.140:FF:000064">
    <property type="entry name" value="Replication protein A subunit"/>
    <property type="match status" value="1"/>
</dbReference>
<evidence type="ECO:0000256" key="7">
    <source>
        <dbReference type="ARBA" id="ARBA00022833"/>
    </source>
</evidence>
<dbReference type="GO" id="GO:0008270">
    <property type="term" value="F:zinc ion binding"/>
    <property type="evidence" value="ECO:0007669"/>
    <property type="project" value="UniProtKB-KW"/>
</dbReference>
<dbReference type="InterPro" id="IPR012340">
    <property type="entry name" value="NA-bd_OB-fold"/>
</dbReference>
<feature type="compositionally biased region" description="Low complexity" evidence="14">
    <location>
        <begin position="912"/>
        <end position="926"/>
    </location>
</feature>